<dbReference type="EMBL" id="BAABBN010000004">
    <property type="protein sequence ID" value="GAA3919556.1"/>
    <property type="molecule type" value="Genomic_DNA"/>
</dbReference>
<feature type="transmembrane region" description="Helical" evidence="1">
    <location>
        <begin position="318"/>
        <end position="347"/>
    </location>
</feature>
<protein>
    <recommendedName>
        <fullName evidence="4">Permease</fullName>
    </recommendedName>
</protein>
<organism evidence="2 3">
    <name type="scientific">Litoribacillus peritrichatus</name>
    <dbReference type="NCBI Taxonomy" id="718191"/>
    <lineage>
        <taxon>Bacteria</taxon>
        <taxon>Pseudomonadati</taxon>
        <taxon>Pseudomonadota</taxon>
        <taxon>Gammaproteobacteria</taxon>
        <taxon>Oceanospirillales</taxon>
        <taxon>Oceanospirillaceae</taxon>
        <taxon>Litoribacillus</taxon>
    </lineage>
</organism>
<feature type="transmembrane region" description="Helical" evidence="1">
    <location>
        <begin position="54"/>
        <end position="77"/>
    </location>
</feature>
<evidence type="ECO:0000313" key="3">
    <source>
        <dbReference type="Proteomes" id="UP001501565"/>
    </source>
</evidence>
<keyword evidence="3" id="KW-1185">Reference proteome</keyword>
<accession>A0ABP7MC44</accession>
<evidence type="ECO:0000256" key="1">
    <source>
        <dbReference type="SAM" id="Phobius"/>
    </source>
</evidence>
<comment type="caution">
    <text evidence="2">The sequence shown here is derived from an EMBL/GenBank/DDBJ whole genome shotgun (WGS) entry which is preliminary data.</text>
</comment>
<sequence>MNLKGLSFDNIPEFSTPFRFFVTAPVLGLLGCLLLVVPEIWISRWQPQLIAMTHLFTLGFIAMIMFGALTQILPVLAGTGLPKVDKVAPILHVCLVLGVVLFPLNFLYPSSLVLAISLTPLLIAIGLFVTLIGWVVIKKNTGNYSIRAVRFAVFSLVVTVITGCLQLFGYFVPDVLGSGLGKSLTNLHLTWGLLGWVTVLIMGVSFQVIPMFHVTPDFHLQIKKWLPATQFALLVILSFSVLFQYRGFSEFVLALLGVCMVVYAIYSLRLLNNRKRKVPDTTINFWFLSFVALIASMVAFLCASFINTQWQAELQLFAVTVFIAGFVISVIFGMLIKIIPFLAYLHLQQRAMKCFQAMSALPNMHDLLPVVYGQNLFKTYLILLPVVCLVPFLHSLSPVVGVLMIATFLQLLFIQLKTWSAYQEAMGQIEVLIKEHGEMDLTGL</sequence>
<feature type="transmembrane region" description="Helical" evidence="1">
    <location>
        <begin position="251"/>
        <end position="271"/>
    </location>
</feature>
<dbReference type="Proteomes" id="UP001501565">
    <property type="component" value="Unassembled WGS sequence"/>
</dbReference>
<dbReference type="PROSITE" id="PS51257">
    <property type="entry name" value="PROKAR_LIPOPROTEIN"/>
    <property type="match status" value="1"/>
</dbReference>
<feature type="transmembrane region" description="Helical" evidence="1">
    <location>
        <begin position="149"/>
        <end position="171"/>
    </location>
</feature>
<feature type="transmembrane region" description="Helical" evidence="1">
    <location>
        <begin position="399"/>
        <end position="416"/>
    </location>
</feature>
<feature type="transmembrane region" description="Helical" evidence="1">
    <location>
        <begin position="20"/>
        <end position="42"/>
    </location>
</feature>
<dbReference type="RefSeq" id="WP_344796828.1">
    <property type="nucleotide sequence ID" value="NZ_BAABBN010000004.1"/>
</dbReference>
<evidence type="ECO:0000313" key="2">
    <source>
        <dbReference type="EMBL" id="GAA3919556.1"/>
    </source>
</evidence>
<feature type="transmembrane region" description="Helical" evidence="1">
    <location>
        <begin position="89"/>
        <end position="108"/>
    </location>
</feature>
<feature type="transmembrane region" description="Helical" evidence="1">
    <location>
        <begin position="191"/>
        <end position="213"/>
    </location>
</feature>
<keyword evidence="1" id="KW-0472">Membrane</keyword>
<feature type="transmembrane region" description="Helical" evidence="1">
    <location>
        <begin position="225"/>
        <end position="245"/>
    </location>
</feature>
<name>A0ABP7MC44_9GAMM</name>
<evidence type="ECO:0008006" key="4">
    <source>
        <dbReference type="Google" id="ProtNLM"/>
    </source>
</evidence>
<feature type="transmembrane region" description="Helical" evidence="1">
    <location>
        <begin position="367"/>
        <end position="393"/>
    </location>
</feature>
<keyword evidence="1" id="KW-1133">Transmembrane helix</keyword>
<gene>
    <name evidence="2" type="ORF">GCM10022277_13750</name>
</gene>
<feature type="transmembrane region" description="Helical" evidence="1">
    <location>
        <begin position="114"/>
        <end position="137"/>
    </location>
</feature>
<feature type="transmembrane region" description="Helical" evidence="1">
    <location>
        <begin position="283"/>
        <end position="306"/>
    </location>
</feature>
<proteinExistence type="predicted"/>
<keyword evidence="1" id="KW-0812">Transmembrane</keyword>
<reference evidence="3" key="1">
    <citation type="journal article" date="2019" name="Int. J. Syst. Evol. Microbiol.">
        <title>The Global Catalogue of Microorganisms (GCM) 10K type strain sequencing project: providing services to taxonomists for standard genome sequencing and annotation.</title>
        <authorList>
            <consortium name="The Broad Institute Genomics Platform"/>
            <consortium name="The Broad Institute Genome Sequencing Center for Infectious Disease"/>
            <person name="Wu L."/>
            <person name="Ma J."/>
        </authorList>
    </citation>
    <scope>NUCLEOTIDE SEQUENCE [LARGE SCALE GENOMIC DNA]</scope>
    <source>
        <strain evidence="3">JCM 17551</strain>
    </source>
</reference>